<sequence>MRSILVAIVAVFMMGACVSKKKALSLENEKSELQAALDKARTALSDCDTRAAGLSTELKKKSDEVEARNRRLKELEEQNEYLKKANMQVLDRFSDLSIVTKQGAESIKKSMETLNQQGKYIQDLNKSIQQKDSLNMVLVNNLKRSLSGVSEDDVQVEVKKGVVYVSLSDKMLFRSGSSIINAQAEGVVGNVAKILNDYKQIEILVEGHTDNVPFASENLVDNWDLSVKRATSVVRLLQKKYGVDPARLTAGGRGEYAPKASNATSADRSVNRRTEIIITPKMDQYFNLYTDPDQNK</sequence>
<accession>A0ABP8M2B0</accession>
<organism evidence="4 5">
    <name type="scientific">Ravibacter arvi</name>
    <dbReference type="NCBI Taxonomy" id="2051041"/>
    <lineage>
        <taxon>Bacteria</taxon>
        <taxon>Pseudomonadati</taxon>
        <taxon>Bacteroidota</taxon>
        <taxon>Cytophagia</taxon>
        <taxon>Cytophagales</taxon>
        <taxon>Spirosomataceae</taxon>
        <taxon>Ravibacter</taxon>
    </lineage>
</organism>
<dbReference type="InterPro" id="IPR036737">
    <property type="entry name" value="OmpA-like_sf"/>
</dbReference>
<dbReference type="PROSITE" id="PS51257">
    <property type="entry name" value="PROKAR_LIPOPROTEIN"/>
    <property type="match status" value="1"/>
</dbReference>
<feature type="coiled-coil region" evidence="2">
    <location>
        <begin position="23"/>
        <end position="92"/>
    </location>
</feature>
<dbReference type="EMBL" id="BAABEY010000025">
    <property type="protein sequence ID" value="GAA4441139.1"/>
    <property type="molecule type" value="Genomic_DNA"/>
</dbReference>
<dbReference type="PANTHER" id="PTHR30329">
    <property type="entry name" value="STATOR ELEMENT OF FLAGELLAR MOTOR COMPLEX"/>
    <property type="match status" value="1"/>
</dbReference>
<keyword evidence="2" id="KW-0175">Coiled coil</keyword>
<dbReference type="Pfam" id="PF00691">
    <property type="entry name" value="OmpA"/>
    <property type="match status" value="1"/>
</dbReference>
<dbReference type="RefSeq" id="WP_345029792.1">
    <property type="nucleotide sequence ID" value="NZ_BAABEY010000025.1"/>
</dbReference>
<evidence type="ECO:0000256" key="1">
    <source>
        <dbReference type="PROSITE-ProRule" id="PRU00473"/>
    </source>
</evidence>
<comment type="caution">
    <text evidence="4">The sequence shown here is derived from an EMBL/GenBank/DDBJ whole genome shotgun (WGS) entry which is preliminary data.</text>
</comment>
<evidence type="ECO:0000259" key="3">
    <source>
        <dbReference type="PROSITE" id="PS51123"/>
    </source>
</evidence>
<dbReference type="InterPro" id="IPR050330">
    <property type="entry name" value="Bact_OuterMem_StrucFunc"/>
</dbReference>
<evidence type="ECO:0000313" key="4">
    <source>
        <dbReference type="EMBL" id="GAA4441139.1"/>
    </source>
</evidence>
<dbReference type="InterPro" id="IPR006665">
    <property type="entry name" value="OmpA-like"/>
</dbReference>
<dbReference type="PANTHER" id="PTHR30329:SF21">
    <property type="entry name" value="LIPOPROTEIN YIAD-RELATED"/>
    <property type="match status" value="1"/>
</dbReference>
<protein>
    <submittedName>
        <fullName evidence="4">OmpA family protein</fullName>
    </submittedName>
</protein>
<dbReference type="PROSITE" id="PS51123">
    <property type="entry name" value="OMPA_2"/>
    <property type="match status" value="1"/>
</dbReference>
<name>A0ABP8M2B0_9BACT</name>
<reference evidence="5" key="1">
    <citation type="journal article" date="2019" name="Int. J. Syst. Evol. Microbiol.">
        <title>The Global Catalogue of Microorganisms (GCM) 10K type strain sequencing project: providing services to taxonomists for standard genome sequencing and annotation.</title>
        <authorList>
            <consortium name="The Broad Institute Genomics Platform"/>
            <consortium name="The Broad Institute Genome Sequencing Center for Infectious Disease"/>
            <person name="Wu L."/>
            <person name="Ma J."/>
        </authorList>
    </citation>
    <scope>NUCLEOTIDE SEQUENCE [LARGE SCALE GENOMIC DNA]</scope>
    <source>
        <strain evidence="5">JCM 31920</strain>
    </source>
</reference>
<evidence type="ECO:0000313" key="5">
    <source>
        <dbReference type="Proteomes" id="UP001501508"/>
    </source>
</evidence>
<proteinExistence type="predicted"/>
<keyword evidence="1" id="KW-0472">Membrane</keyword>
<dbReference type="CDD" id="cd07185">
    <property type="entry name" value="OmpA_C-like"/>
    <property type="match status" value="1"/>
</dbReference>
<evidence type="ECO:0000256" key="2">
    <source>
        <dbReference type="SAM" id="Coils"/>
    </source>
</evidence>
<dbReference type="Gene3D" id="3.30.1330.60">
    <property type="entry name" value="OmpA-like domain"/>
    <property type="match status" value="1"/>
</dbReference>
<feature type="domain" description="OmpA-like" evidence="3">
    <location>
        <begin position="160"/>
        <end position="282"/>
    </location>
</feature>
<dbReference type="Proteomes" id="UP001501508">
    <property type="component" value="Unassembled WGS sequence"/>
</dbReference>
<keyword evidence="5" id="KW-1185">Reference proteome</keyword>
<gene>
    <name evidence="4" type="ORF">GCM10023091_25920</name>
</gene>
<dbReference type="SUPFAM" id="SSF103088">
    <property type="entry name" value="OmpA-like"/>
    <property type="match status" value="1"/>
</dbReference>